<dbReference type="KEGG" id="cpsk:Q0N40_08735"/>
<keyword evidence="1" id="KW-0472">Membrane</keyword>
<feature type="transmembrane region" description="Helical" evidence="1">
    <location>
        <begin position="12"/>
        <end position="35"/>
    </location>
</feature>
<evidence type="ECO:0008006" key="4">
    <source>
        <dbReference type="Google" id="ProtNLM"/>
    </source>
</evidence>
<name>A0AAU0PYK1_9CORY</name>
<dbReference type="Proteomes" id="UP001174314">
    <property type="component" value="Chromosome"/>
</dbReference>
<accession>A0AAU0PYK1</accession>
<proteinExistence type="predicted"/>
<organism evidence="2 3">
    <name type="scientific">Corynebacterium pseudokroppenstedtii</name>
    <dbReference type="NCBI Taxonomy" id="2804917"/>
    <lineage>
        <taxon>Bacteria</taxon>
        <taxon>Bacillati</taxon>
        <taxon>Actinomycetota</taxon>
        <taxon>Actinomycetes</taxon>
        <taxon>Mycobacteriales</taxon>
        <taxon>Corynebacteriaceae</taxon>
        <taxon>Corynebacterium</taxon>
    </lineage>
</organism>
<evidence type="ECO:0000313" key="3">
    <source>
        <dbReference type="Proteomes" id="UP001174314"/>
    </source>
</evidence>
<dbReference type="EMBL" id="CP137757">
    <property type="protein sequence ID" value="WPF24611.1"/>
    <property type="molecule type" value="Genomic_DNA"/>
</dbReference>
<protein>
    <recommendedName>
        <fullName evidence="4">Secreted protein</fullName>
    </recommendedName>
</protein>
<reference evidence="2 3" key="1">
    <citation type="submission" date="2023-10" db="EMBL/GenBank/DDBJ databases">
        <title>complete genome sequence of Corynebacterium pseudokroppenstedtii P15-C1.</title>
        <authorList>
            <person name="Bruggemann H."/>
            <person name="Poehlein A."/>
        </authorList>
    </citation>
    <scope>NUCLEOTIDE SEQUENCE [LARGE SCALE GENOMIC DNA]</scope>
    <source>
        <strain evidence="2 3">P15_C1</strain>
    </source>
</reference>
<feature type="transmembrane region" description="Helical" evidence="1">
    <location>
        <begin position="41"/>
        <end position="64"/>
    </location>
</feature>
<keyword evidence="1" id="KW-0812">Transmembrane</keyword>
<sequence length="71" mass="7853">MGEKLRQFFGVPSLSAFFTIVIGFVIVAFLMATVLEGKSAIFKVIVFVALILVIRGVGALVRYFQKNREQG</sequence>
<evidence type="ECO:0000313" key="2">
    <source>
        <dbReference type="EMBL" id="WPF24611.1"/>
    </source>
</evidence>
<keyword evidence="1" id="KW-1133">Transmembrane helix</keyword>
<dbReference type="RefSeq" id="WP_221924290.1">
    <property type="nucleotide sequence ID" value="NZ_CP137757.1"/>
</dbReference>
<keyword evidence="3" id="KW-1185">Reference proteome</keyword>
<evidence type="ECO:0000256" key="1">
    <source>
        <dbReference type="SAM" id="Phobius"/>
    </source>
</evidence>
<dbReference type="AlphaFoldDB" id="A0AAU0PYK1"/>
<gene>
    <name evidence="2" type="ORF">Q0N40_08735</name>
</gene>